<dbReference type="EMBL" id="VIGC01000012">
    <property type="protein sequence ID" value="TQE95609.1"/>
    <property type="molecule type" value="Genomic_DNA"/>
</dbReference>
<dbReference type="PANTHER" id="PTHR36505">
    <property type="entry name" value="BLR1072 PROTEIN"/>
    <property type="match status" value="1"/>
</dbReference>
<name>A0A540VFR6_9CHLR</name>
<evidence type="ECO:0000313" key="2">
    <source>
        <dbReference type="EMBL" id="TQE95609.1"/>
    </source>
</evidence>
<dbReference type="RefSeq" id="WP_141610144.1">
    <property type="nucleotide sequence ID" value="NZ_VIGC02000012.1"/>
</dbReference>
<evidence type="ECO:0000313" key="3">
    <source>
        <dbReference type="Proteomes" id="UP000317371"/>
    </source>
</evidence>
<dbReference type="Gene3D" id="2.30.30.240">
    <property type="entry name" value="PRC-barrel domain"/>
    <property type="match status" value="1"/>
</dbReference>
<comment type="caution">
    <text evidence="2">The sequence shown here is derived from an EMBL/GenBank/DDBJ whole genome shotgun (WGS) entry which is preliminary data.</text>
</comment>
<evidence type="ECO:0000259" key="1">
    <source>
        <dbReference type="Pfam" id="PF05239"/>
    </source>
</evidence>
<dbReference type="OrthoDB" id="286778at2"/>
<dbReference type="InParanoid" id="A0A540VFR6"/>
<reference evidence="2 3" key="1">
    <citation type="submission" date="2019-06" db="EMBL/GenBank/DDBJ databases">
        <title>Genome sequence of Litorilinea aerophila BAA-2444.</title>
        <authorList>
            <person name="Maclea K.S."/>
            <person name="Maurais E.G."/>
            <person name="Iannazzi L.C."/>
        </authorList>
    </citation>
    <scope>NUCLEOTIDE SEQUENCE [LARGE SCALE GENOMIC DNA]</scope>
    <source>
        <strain evidence="2 3">ATCC BAA-2444</strain>
    </source>
</reference>
<proteinExistence type="predicted"/>
<dbReference type="InterPro" id="IPR027275">
    <property type="entry name" value="PRC-brl_dom"/>
</dbReference>
<gene>
    <name evidence="2" type="ORF">FKZ61_10800</name>
</gene>
<accession>A0A540VFR6</accession>
<dbReference type="SUPFAM" id="SSF50346">
    <property type="entry name" value="PRC-barrel domain"/>
    <property type="match status" value="1"/>
</dbReference>
<dbReference type="Pfam" id="PF05239">
    <property type="entry name" value="PRC"/>
    <property type="match status" value="1"/>
</dbReference>
<dbReference type="Proteomes" id="UP000317371">
    <property type="component" value="Unassembled WGS sequence"/>
</dbReference>
<feature type="domain" description="PRC-barrel" evidence="1">
    <location>
        <begin position="8"/>
        <end position="86"/>
    </location>
</feature>
<dbReference type="PANTHER" id="PTHR36505:SF1">
    <property type="entry name" value="BLR1072 PROTEIN"/>
    <property type="match status" value="1"/>
</dbReference>
<keyword evidence="3" id="KW-1185">Reference proteome</keyword>
<dbReference type="InterPro" id="IPR011033">
    <property type="entry name" value="PRC_barrel-like_sf"/>
</dbReference>
<protein>
    <submittedName>
        <fullName evidence="2">PRC-barrel domain containing protein</fullName>
    </submittedName>
</protein>
<dbReference type="AlphaFoldDB" id="A0A540VFR6"/>
<organism evidence="2 3">
    <name type="scientific">Litorilinea aerophila</name>
    <dbReference type="NCBI Taxonomy" id="1204385"/>
    <lineage>
        <taxon>Bacteria</taxon>
        <taxon>Bacillati</taxon>
        <taxon>Chloroflexota</taxon>
        <taxon>Caldilineae</taxon>
        <taxon>Caldilineales</taxon>
        <taxon>Caldilineaceae</taxon>
        <taxon>Litorilinea</taxon>
    </lineage>
</organism>
<sequence>MAQPRLLSASTMMGDDVVNPQGEKLGTLKELMIRVDDGRIEYAVLSFDEGLLENLLGTNKLFAIPWQLLQLDADNHRFILDVDDEVLENAPGFDRDHWPDHSHSYWTSEIHGYYNRYVVG</sequence>